<dbReference type="EMBL" id="BSUZ01000001">
    <property type="protein sequence ID" value="GMA88772.1"/>
    <property type="molecule type" value="Genomic_DNA"/>
</dbReference>
<name>A0ABQ6JPK4_9ACTN</name>
<proteinExistence type="predicted"/>
<protein>
    <recommendedName>
        <fullName evidence="3">AB hydrolase-1 domain-containing protein</fullName>
    </recommendedName>
</protein>
<accession>A0ABQ6JPK4</accession>
<dbReference type="Proteomes" id="UP001157017">
    <property type="component" value="Unassembled WGS sequence"/>
</dbReference>
<dbReference type="Gene3D" id="3.40.50.1820">
    <property type="entry name" value="alpha/beta hydrolase"/>
    <property type="match status" value="1"/>
</dbReference>
<dbReference type="InterPro" id="IPR029058">
    <property type="entry name" value="AB_hydrolase_fold"/>
</dbReference>
<organism evidence="1 2">
    <name type="scientific">Angustibacter aerolatus</name>
    <dbReference type="NCBI Taxonomy" id="1162965"/>
    <lineage>
        <taxon>Bacteria</taxon>
        <taxon>Bacillati</taxon>
        <taxon>Actinomycetota</taxon>
        <taxon>Actinomycetes</taxon>
        <taxon>Kineosporiales</taxon>
        <taxon>Kineosporiaceae</taxon>
    </lineage>
</organism>
<comment type="caution">
    <text evidence="1">The sequence shown here is derived from an EMBL/GenBank/DDBJ whole genome shotgun (WGS) entry which is preliminary data.</text>
</comment>
<reference evidence="2" key="1">
    <citation type="journal article" date="2019" name="Int. J. Syst. Evol. Microbiol.">
        <title>The Global Catalogue of Microorganisms (GCM) 10K type strain sequencing project: providing services to taxonomists for standard genome sequencing and annotation.</title>
        <authorList>
            <consortium name="The Broad Institute Genomics Platform"/>
            <consortium name="The Broad Institute Genome Sequencing Center for Infectious Disease"/>
            <person name="Wu L."/>
            <person name="Ma J."/>
        </authorList>
    </citation>
    <scope>NUCLEOTIDE SEQUENCE [LARGE SCALE GENOMIC DNA]</scope>
    <source>
        <strain evidence="2">NBRC 108730</strain>
    </source>
</reference>
<keyword evidence="2" id="KW-1185">Reference proteome</keyword>
<gene>
    <name evidence="1" type="ORF">GCM10025868_40220</name>
</gene>
<evidence type="ECO:0000313" key="1">
    <source>
        <dbReference type="EMBL" id="GMA88772.1"/>
    </source>
</evidence>
<evidence type="ECO:0008006" key="3">
    <source>
        <dbReference type="Google" id="ProtNLM"/>
    </source>
</evidence>
<sequence>MQTLLPPVDVTALDGEIGTWLHDTMHDGLATGVDGWLDDDLAFLADWGFEPPAVEVPTLVVAGGQDLMVPVSHGHWLADRLPGDADVQDDEGHLSLLRGIDRVQGWLAERAAR</sequence>
<evidence type="ECO:0000313" key="2">
    <source>
        <dbReference type="Proteomes" id="UP001157017"/>
    </source>
</evidence>
<dbReference type="SUPFAM" id="SSF53474">
    <property type="entry name" value="alpha/beta-Hydrolases"/>
    <property type="match status" value="1"/>
</dbReference>